<accession>A0A176WQ56</accession>
<keyword evidence="2 5" id="KW-0812">Transmembrane</keyword>
<dbReference type="EMBL" id="LVLJ01000312">
    <property type="protein sequence ID" value="OAE34751.1"/>
    <property type="molecule type" value="Genomic_DNA"/>
</dbReference>
<dbReference type="PANTHER" id="PTHR23423">
    <property type="entry name" value="ORGANIC SOLUTE TRANSPORTER-RELATED"/>
    <property type="match status" value="1"/>
</dbReference>
<dbReference type="SMART" id="SM01417">
    <property type="entry name" value="Solute_trans_a"/>
    <property type="match status" value="1"/>
</dbReference>
<comment type="subcellular location">
    <subcellularLocation>
        <location evidence="1">Membrane</location>
        <topology evidence="1">Multi-pass membrane protein</topology>
    </subcellularLocation>
</comment>
<feature type="transmembrane region" description="Helical" evidence="5">
    <location>
        <begin position="232"/>
        <end position="252"/>
    </location>
</feature>
<proteinExistence type="predicted"/>
<evidence type="ECO:0000313" key="7">
    <source>
        <dbReference type="Proteomes" id="UP000077202"/>
    </source>
</evidence>
<reference evidence="6" key="1">
    <citation type="submission" date="2016-03" db="EMBL/GenBank/DDBJ databases">
        <title>Mechanisms controlling the formation of the plant cell surface in tip-growing cells are functionally conserved among land plants.</title>
        <authorList>
            <person name="Honkanen S."/>
            <person name="Jones V.A."/>
            <person name="Morieri G."/>
            <person name="Champion C."/>
            <person name="Hetherington A.J."/>
            <person name="Kelly S."/>
            <person name="Saint-Marcoux D."/>
            <person name="Proust H."/>
            <person name="Prescott H."/>
            <person name="Dolan L."/>
        </authorList>
    </citation>
    <scope>NUCLEOTIDE SEQUENCE [LARGE SCALE GENOMIC DNA]</scope>
    <source>
        <tissue evidence="6">Whole gametophyte</tissue>
    </source>
</reference>
<evidence type="ECO:0000256" key="3">
    <source>
        <dbReference type="ARBA" id="ARBA00022989"/>
    </source>
</evidence>
<evidence type="ECO:0000256" key="5">
    <source>
        <dbReference type="SAM" id="Phobius"/>
    </source>
</evidence>
<name>A0A176WQ56_MARPO</name>
<dbReference type="Pfam" id="PF03619">
    <property type="entry name" value="Solute_trans_a"/>
    <property type="match status" value="1"/>
</dbReference>
<dbReference type="Proteomes" id="UP000077202">
    <property type="component" value="Unassembled WGS sequence"/>
</dbReference>
<evidence type="ECO:0000256" key="2">
    <source>
        <dbReference type="ARBA" id="ARBA00022692"/>
    </source>
</evidence>
<gene>
    <name evidence="6" type="ORF">AXG93_2528s1160</name>
</gene>
<dbReference type="GO" id="GO:0016020">
    <property type="term" value="C:membrane"/>
    <property type="evidence" value="ECO:0007669"/>
    <property type="project" value="UniProtKB-SubCell"/>
</dbReference>
<dbReference type="InterPro" id="IPR005178">
    <property type="entry name" value="Ostalpha/TMEM184C"/>
</dbReference>
<evidence type="ECO:0000313" key="6">
    <source>
        <dbReference type="EMBL" id="OAE34751.1"/>
    </source>
</evidence>
<sequence>MKQQQQRSKQQLYHWVKPEQQKQIMIIICMAPLYAVTSFFGLVEVRAGEVFFTILESIKECYEALVIASFLKLMYCYLNVSTSSNAVPDEIKGRLIHHTFPITLFQPHEVKLDQKTLKLLQLWTWQFVVIRPALSVLVVSLEALDMYEGWLSWAITLVLNCSVTLAMYSLITFYHVFAKELAPHNPLAKFICIKGVVFFSFWQGIVLSLLAYSGVIRAEHKFLDLSQVEEAYQNLFVCIEMVFFGMFQMYAFSPKEYYSTQEDVKVDAVKGEQEKKDE</sequence>
<feature type="transmembrane region" description="Helical" evidence="5">
    <location>
        <begin position="122"/>
        <end position="144"/>
    </location>
</feature>
<comment type="caution">
    <text evidence="6">The sequence shown here is derived from an EMBL/GenBank/DDBJ whole genome shotgun (WGS) entry which is preliminary data.</text>
</comment>
<protein>
    <recommendedName>
        <fullName evidence="8">Transmembrane protein 184C</fullName>
    </recommendedName>
</protein>
<organism evidence="6 7">
    <name type="scientific">Marchantia polymorpha subsp. ruderalis</name>
    <dbReference type="NCBI Taxonomy" id="1480154"/>
    <lineage>
        <taxon>Eukaryota</taxon>
        <taxon>Viridiplantae</taxon>
        <taxon>Streptophyta</taxon>
        <taxon>Embryophyta</taxon>
        <taxon>Marchantiophyta</taxon>
        <taxon>Marchantiopsida</taxon>
        <taxon>Marchantiidae</taxon>
        <taxon>Marchantiales</taxon>
        <taxon>Marchantiaceae</taxon>
        <taxon>Marchantia</taxon>
    </lineage>
</organism>
<keyword evidence="3 5" id="KW-1133">Transmembrane helix</keyword>
<feature type="transmembrane region" description="Helical" evidence="5">
    <location>
        <begin position="190"/>
        <end position="212"/>
    </location>
</feature>
<evidence type="ECO:0000256" key="4">
    <source>
        <dbReference type="ARBA" id="ARBA00023136"/>
    </source>
</evidence>
<evidence type="ECO:0000256" key="1">
    <source>
        <dbReference type="ARBA" id="ARBA00004141"/>
    </source>
</evidence>
<evidence type="ECO:0008006" key="8">
    <source>
        <dbReference type="Google" id="ProtNLM"/>
    </source>
</evidence>
<keyword evidence="7" id="KW-1185">Reference proteome</keyword>
<dbReference type="AlphaFoldDB" id="A0A176WQ56"/>
<feature type="transmembrane region" description="Helical" evidence="5">
    <location>
        <begin position="150"/>
        <end position="178"/>
    </location>
</feature>
<keyword evidence="4 5" id="KW-0472">Membrane</keyword>
<feature type="transmembrane region" description="Helical" evidence="5">
    <location>
        <begin position="24"/>
        <end position="42"/>
    </location>
</feature>